<name>B8BBR6_ORYSI</name>
<keyword evidence="2" id="KW-1185">Reference proteome</keyword>
<evidence type="ECO:0000313" key="2">
    <source>
        <dbReference type="Proteomes" id="UP000007015"/>
    </source>
</evidence>
<evidence type="ECO:0000313" key="1">
    <source>
        <dbReference type="EMBL" id="EEC83740.1"/>
    </source>
</evidence>
<dbReference type="GO" id="GO:0047372">
    <property type="term" value="F:monoacylglycerol lipase activity"/>
    <property type="evidence" value="ECO:0007669"/>
    <property type="project" value="TreeGrafter"/>
</dbReference>
<dbReference type="Proteomes" id="UP000007015">
    <property type="component" value="Chromosome 8"/>
</dbReference>
<gene>
    <name evidence="1" type="ORF">OsI_29599</name>
</gene>
<dbReference type="AlphaFoldDB" id="B8BBR6"/>
<dbReference type="PANTHER" id="PTHR32176:SF103">
    <property type="entry name" value="OS08G0376550 PROTEIN"/>
    <property type="match status" value="1"/>
</dbReference>
<sequence length="111" mass="11507">MRVRDTGAEQRVTDVEPGDAACAEPRQVAAVAVHAAVAAAVVREQSIVTVLSIDGGGVCGIIPGTILPFLEEKLQEIINGSDARIAHFLAVLDCGVSNPSPSYGKRSSPLE</sequence>
<dbReference type="Gramene" id="BGIOSGA026811-TA">
    <property type="protein sequence ID" value="BGIOSGA026811-PA"/>
    <property type="gene ID" value="BGIOSGA026811"/>
</dbReference>
<dbReference type="GO" id="GO:0004620">
    <property type="term" value="F:phospholipase activity"/>
    <property type="evidence" value="ECO:0007669"/>
    <property type="project" value="TreeGrafter"/>
</dbReference>
<dbReference type="STRING" id="39946.B8BBR6"/>
<accession>B8BBR6</accession>
<proteinExistence type="predicted"/>
<dbReference type="PANTHER" id="PTHR32176">
    <property type="entry name" value="XYLOSE ISOMERASE"/>
    <property type="match status" value="1"/>
</dbReference>
<dbReference type="EMBL" id="CM000133">
    <property type="protein sequence ID" value="EEC83740.1"/>
    <property type="molecule type" value="Genomic_DNA"/>
</dbReference>
<organism evidence="1 2">
    <name type="scientific">Oryza sativa subsp. indica</name>
    <name type="common">Rice</name>
    <dbReference type="NCBI Taxonomy" id="39946"/>
    <lineage>
        <taxon>Eukaryota</taxon>
        <taxon>Viridiplantae</taxon>
        <taxon>Streptophyta</taxon>
        <taxon>Embryophyta</taxon>
        <taxon>Tracheophyta</taxon>
        <taxon>Spermatophyta</taxon>
        <taxon>Magnoliopsida</taxon>
        <taxon>Liliopsida</taxon>
        <taxon>Poales</taxon>
        <taxon>Poaceae</taxon>
        <taxon>BOP clade</taxon>
        <taxon>Oryzoideae</taxon>
        <taxon>Oryzeae</taxon>
        <taxon>Oryzinae</taxon>
        <taxon>Oryza</taxon>
        <taxon>Oryza sativa</taxon>
    </lineage>
</organism>
<reference evidence="1 2" key="1">
    <citation type="journal article" date="2005" name="PLoS Biol.">
        <title>The genomes of Oryza sativa: a history of duplications.</title>
        <authorList>
            <person name="Yu J."/>
            <person name="Wang J."/>
            <person name="Lin W."/>
            <person name="Li S."/>
            <person name="Li H."/>
            <person name="Zhou J."/>
            <person name="Ni P."/>
            <person name="Dong W."/>
            <person name="Hu S."/>
            <person name="Zeng C."/>
            <person name="Zhang J."/>
            <person name="Zhang Y."/>
            <person name="Li R."/>
            <person name="Xu Z."/>
            <person name="Li S."/>
            <person name="Li X."/>
            <person name="Zheng H."/>
            <person name="Cong L."/>
            <person name="Lin L."/>
            <person name="Yin J."/>
            <person name="Geng J."/>
            <person name="Li G."/>
            <person name="Shi J."/>
            <person name="Liu J."/>
            <person name="Lv H."/>
            <person name="Li J."/>
            <person name="Wang J."/>
            <person name="Deng Y."/>
            <person name="Ran L."/>
            <person name="Shi X."/>
            <person name="Wang X."/>
            <person name="Wu Q."/>
            <person name="Li C."/>
            <person name="Ren X."/>
            <person name="Wang J."/>
            <person name="Wang X."/>
            <person name="Li D."/>
            <person name="Liu D."/>
            <person name="Zhang X."/>
            <person name="Ji Z."/>
            <person name="Zhao W."/>
            <person name="Sun Y."/>
            <person name="Zhang Z."/>
            <person name="Bao J."/>
            <person name="Han Y."/>
            <person name="Dong L."/>
            <person name="Ji J."/>
            <person name="Chen P."/>
            <person name="Wu S."/>
            <person name="Liu J."/>
            <person name="Xiao Y."/>
            <person name="Bu D."/>
            <person name="Tan J."/>
            <person name="Yang L."/>
            <person name="Ye C."/>
            <person name="Zhang J."/>
            <person name="Xu J."/>
            <person name="Zhou Y."/>
            <person name="Yu Y."/>
            <person name="Zhang B."/>
            <person name="Zhuang S."/>
            <person name="Wei H."/>
            <person name="Liu B."/>
            <person name="Lei M."/>
            <person name="Yu H."/>
            <person name="Li Y."/>
            <person name="Xu H."/>
            <person name="Wei S."/>
            <person name="He X."/>
            <person name="Fang L."/>
            <person name="Zhang Z."/>
            <person name="Zhang Y."/>
            <person name="Huang X."/>
            <person name="Su Z."/>
            <person name="Tong W."/>
            <person name="Li J."/>
            <person name="Tong Z."/>
            <person name="Li S."/>
            <person name="Ye J."/>
            <person name="Wang L."/>
            <person name="Fang L."/>
            <person name="Lei T."/>
            <person name="Chen C."/>
            <person name="Chen H."/>
            <person name="Xu Z."/>
            <person name="Li H."/>
            <person name="Huang H."/>
            <person name="Zhang F."/>
            <person name="Xu H."/>
            <person name="Li N."/>
            <person name="Zhao C."/>
            <person name="Li S."/>
            <person name="Dong L."/>
            <person name="Huang Y."/>
            <person name="Li L."/>
            <person name="Xi Y."/>
            <person name="Qi Q."/>
            <person name="Li W."/>
            <person name="Zhang B."/>
            <person name="Hu W."/>
            <person name="Zhang Y."/>
            <person name="Tian X."/>
            <person name="Jiao Y."/>
            <person name="Liang X."/>
            <person name="Jin J."/>
            <person name="Gao L."/>
            <person name="Zheng W."/>
            <person name="Hao B."/>
            <person name="Liu S."/>
            <person name="Wang W."/>
            <person name="Yuan L."/>
            <person name="Cao M."/>
            <person name="McDermott J."/>
            <person name="Samudrala R."/>
            <person name="Wang J."/>
            <person name="Wong G.K."/>
            <person name="Yang H."/>
        </authorList>
    </citation>
    <scope>NUCLEOTIDE SEQUENCE [LARGE SCALE GENOMIC DNA]</scope>
    <source>
        <strain evidence="2">cv. 93-11</strain>
    </source>
</reference>
<dbReference type="Gene3D" id="3.40.1090.10">
    <property type="entry name" value="Cytosolic phospholipase A2 catalytic domain"/>
    <property type="match status" value="1"/>
</dbReference>
<dbReference type="HOGENOM" id="CLU_2162604_0_0_1"/>
<protein>
    <submittedName>
        <fullName evidence="1">Uncharacterized protein</fullName>
    </submittedName>
</protein>